<dbReference type="RefSeq" id="WP_288195475.1">
    <property type="nucleotide sequence ID" value="NZ_LT608334.1"/>
</dbReference>
<sequence length="173" mass="19699">MNFSIAAIINRLLTPQRELSCSWFLWRRLTARLRERGRGESRESGAFLLGYADANGAVRISDFVLYDDLDPHSLDTGIVRFDGKYFGRLWAMCRERGLTVVADVHVHPGDSGQSNSDRAYPMVSQAGHIALILPRFARKPIQHDDIGIYRYLGGGVWDTVPRVQRRQFFNIGF</sequence>
<evidence type="ECO:0008006" key="2">
    <source>
        <dbReference type="Google" id="ProtNLM"/>
    </source>
</evidence>
<organism evidence="1">
    <name type="scientific">uncultured Pleomorphomonas sp</name>
    <dbReference type="NCBI Taxonomy" id="442121"/>
    <lineage>
        <taxon>Bacteria</taxon>
        <taxon>Pseudomonadati</taxon>
        <taxon>Pseudomonadota</taxon>
        <taxon>Alphaproteobacteria</taxon>
        <taxon>Hyphomicrobiales</taxon>
        <taxon>Pleomorphomonadaceae</taxon>
        <taxon>Pleomorphomonas</taxon>
        <taxon>environmental samples</taxon>
    </lineage>
</organism>
<gene>
    <name evidence="1" type="ORF">KL86PLE_10079</name>
</gene>
<proteinExistence type="predicted"/>
<accession>A0A212KY40</accession>
<name>A0A212KY40_9HYPH</name>
<reference evidence="1" key="1">
    <citation type="submission" date="2016-08" db="EMBL/GenBank/DDBJ databases">
        <authorList>
            <person name="Seilhamer J.J."/>
        </authorList>
    </citation>
    <scope>NUCLEOTIDE SEQUENCE</scope>
    <source>
        <strain evidence="1">86</strain>
    </source>
</reference>
<dbReference type="SUPFAM" id="SSF102712">
    <property type="entry name" value="JAB1/MPN domain"/>
    <property type="match status" value="1"/>
</dbReference>
<dbReference type="EMBL" id="FMJD01000001">
    <property type="protein sequence ID" value="SCM70221.1"/>
    <property type="molecule type" value="Genomic_DNA"/>
</dbReference>
<dbReference type="Gene3D" id="3.40.140.10">
    <property type="entry name" value="Cytidine Deaminase, domain 2"/>
    <property type="match status" value="1"/>
</dbReference>
<protein>
    <recommendedName>
        <fullName evidence="2">JAB domain-containing protein</fullName>
    </recommendedName>
</protein>
<dbReference type="AlphaFoldDB" id="A0A212KY40"/>
<evidence type="ECO:0000313" key="1">
    <source>
        <dbReference type="EMBL" id="SCM70221.1"/>
    </source>
</evidence>